<dbReference type="Pfam" id="PF12570">
    <property type="entry name" value="DUF3750"/>
    <property type="match status" value="1"/>
</dbReference>
<keyword evidence="2" id="KW-1185">Reference proteome</keyword>
<dbReference type="InterPro" id="IPR022224">
    <property type="entry name" value="DUF3750"/>
</dbReference>
<proteinExistence type="predicted"/>
<reference evidence="1 2" key="1">
    <citation type="submission" date="2018-10" db="EMBL/GenBank/DDBJ databases">
        <title>Genomic Encyclopedia of Type Strains, Phase IV (KMG-IV): sequencing the most valuable type-strain genomes for metagenomic binning, comparative biology and taxonomic classification.</title>
        <authorList>
            <person name="Goeker M."/>
        </authorList>
    </citation>
    <scope>NUCLEOTIDE SEQUENCE [LARGE SCALE GENOMIC DNA]</scope>
    <source>
        <strain evidence="1 2">DSM 23229</strain>
    </source>
</reference>
<dbReference type="AlphaFoldDB" id="A0A420WXT4"/>
<comment type="caution">
    <text evidence="1">The sequence shown here is derived from an EMBL/GenBank/DDBJ whole genome shotgun (WGS) entry which is preliminary data.</text>
</comment>
<evidence type="ECO:0000313" key="1">
    <source>
        <dbReference type="EMBL" id="RKR04538.1"/>
    </source>
</evidence>
<sequence>MRWFTRVLAGLLALVMVLLLGPVTLLLTGQIAFEGNWSTASHARARHLAPDPAATPEAVVQVYGARAFEWRGAFAMHTWIAVKPRHGGHWTSYEVQGWRRPTVRERQGYPDREWYGQPPQLLGEVRGERARQAIDELQRAARRYPWAQTYRIWPGPNSNSFTAWMLRQAPQLSVEMPALALGKDYLVDGRDQAARFVAPAPSNTGYQLSLFGLAGVLLAREEGLEFNLLGLVFGIDPLDGAIKLPGWGRVTLIPALAEHAGVTPEQRG</sequence>
<dbReference type="RefSeq" id="WP_245977776.1">
    <property type="nucleotide sequence ID" value="NZ_RBIN01000004.1"/>
</dbReference>
<organism evidence="1 2">
    <name type="scientific">Kushneria sinocarnis</name>
    <dbReference type="NCBI Taxonomy" id="595502"/>
    <lineage>
        <taxon>Bacteria</taxon>
        <taxon>Pseudomonadati</taxon>
        <taxon>Pseudomonadota</taxon>
        <taxon>Gammaproteobacteria</taxon>
        <taxon>Oceanospirillales</taxon>
        <taxon>Halomonadaceae</taxon>
        <taxon>Kushneria</taxon>
    </lineage>
</organism>
<name>A0A420WXT4_9GAMM</name>
<protein>
    <submittedName>
        <fullName evidence="1">Uncharacterized protein DUF3750</fullName>
    </submittedName>
</protein>
<accession>A0A420WXT4</accession>
<dbReference type="Proteomes" id="UP000281975">
    <property type="component" value="Unassembled WGS sequence"/>
</dbReference>
<gene>
    <name evidence="1" type="ORF">C7446_1748</name>
</gene>
<evidence type="ECO:0000313" key="2">
    <source>
        <dbReference type="Proteomes" id="UP000281975"/>
    </source>
</evidence>
<dbReference type="EMBL" id="RBIN01000004">
    <property type="protein sequence ID" value="RKR04538.1"/>
    <property type="molecule type" value="Genomic_DNA"/>
</dbReference>